<evidence type="ECO:0000256" key="4">
    <source>
        <dbReference type="ARBA" id="ARBA00023026"/>
    </source>
</evidence>
<feature type="compositionally biased region" description="Basic and acidic residues" evidence="5">
    <location>
        <begin position="364"/>
        <end position="374"/>
    </location>
</feature>
<dbReference type="AlphaFoldDB" id="A0A2D0INK9"/>
<dbReference type="Proteomes" id="UP000225833">
    <property type="component" value="Unassembled WGS sequence"/>
</dbReference>
<dbReference type="Pfam" id="PF04829">
    <property type="entry name" value="PT-VENN"/>
    <property type="match status" value="1"/>
</dbReference>
<evidence type="ECO:0000256" key="5">
    <source>
        <dbReference type="SAM" id="MobiDB-lite"/>
    </source>
</evidence>
<accession>A0A2D0INK9</accession>
<feature type="domain" description="VENN motif-containing" evidence="6">
    <location>
        <begin position="191"/>
        <end position="240"/>
    </location>
</feature>
<gene>
    <name evidence="7" type="ORF">Xbud_03599</name>
</gene>
<name>A0A2D0INK9_XENBU</name>
<evidence type="ECO:0000256" key="3">
    <source>
        <dbReference type="ARBA" id="ARBA00022913"/>
    </source>
</evidence>
<dbReference type="InterPro" id="IPR006914">
    <property type="entry name" value="VENN_dom"/>
</dbReference>
<feature type="compositionally biased region" description="Basic and acidic residues" evidence="5">
    <location>
        <begin position="382"/>
        <end position="391"/>
    </location>
</feature>
<dbReference type="GO" id="GO:0090729">
    <property type="term" value="F:toxin activity"/>
    <property type="evidence" value="ECO:0007669"/>
    <property type="project" value="UniProtKB-KW"/>
</dbReference>
<keyword evidence="4" id="KW-0843">Virulence</keyword>
<evidence type="ECO:0000256" key="1">
    <source>
        <dbReference type="ARBA" id="ARBA00004219"/>
    </source>
</evidence>
<feature type="region of interest" description="Disordered" evidence="5">
    <location>
        <begin position="352"/>
        <end position="391"/>
    </location>
</feature>
<organism evidence="7 8">
    <name type="scientific">Xenorhabdus budapestensis</name>
    <dbReference type="NCBI Taxonomy" id="290110"/>
    <lineage>
        <taxon>Bacteria</taxon>
        <taxon>Pseudomonadati</taxon>
        <taxon>Pseudomonadota</taxon>
        <taxon>Gammaproteobacteria</taxon>
        <taxon>Enterobacterales</taxon>
        <taxon>Morganellaceae</taxon>
        <taxon>Xenorhabdus</taxon>
    </lineage>
</organism>
<sequence length="525" mass="54813">MAQAQAIAEIGTQVMDIYNTHEAMKATKKATADLKDPQTQQRLKEQARTQLAAEGQAIDAKSVADRAYQLAYDGAIKEQGADIGSRQRQAVTAVIGALQGLAGGDIPSAIASGAAPYLANGVKALTYKGKAHYDDLTPAEKATNLMTHAILGGVIAEIKGGSATAGATGAVSGELAASAIMSALYGDKNPKDLPPTEKETVSNLSTLAGGIAAGLATNSTAGGVAGAQAAKNAIENNALSLPKGMAEYGRAQNSLAMQMLREGATPDELSEALAKQARGTHPEGQDPARGLIVAWGNFFGVPLDVVMSNEKMTPEKAAEIVASGIPTSEAKVMQYVAAKAFLALAKNPVSGSKAEGSSPQWKVGEGKFSPKDKGTVTNVEHPVGKFDGKSLSNGKKENVVKNSELSTGTVFDSIKGTQPMYPGSVIPKSFEMSLPNGKKVWVHGNATEHMVEYAASKAVTHTPEAVRLASQQELRSFQSAVNTATKNKMPYGERITVDGWQLEIKPPRTATELPTIIHARYVGAH</sequence>
<keyword evidence="3" id="KW-1266">Target cell cytoplasm</keyword>
<evidence type="ECO:0000313" key="8">
    <source>
        <dbReference type="Proteomes" id="UP000225833"/>
    </source>
</evidence>
<evidence type="ECO:0000259" key="6">
    <source>
        <dbReference type="Pfam" id="PF04829"/>
    </source>
</evidence>
<evidence type="ECO:0000313" key="7">
    <source>
        <dbReference type="EMBL" id="PHM23416.1"/>
    </source>
</evidence>
<dbReference type="RefSeq" id="WP_244590024.1">
    <property type="nucleotide sequence ID" value="NZ_CAWNNJ010000106.1"/>
</dbReference>
<reference evidence="7 8" key="1">
    <citation type="journal article" date="2017" name="Nat. Microbiol.">
        <title>Natural product diversity associated with the nematode symbionts Photorhabdus and Xenorhabdus.</title>
        <authorList>
            <person name="Tobias N.J."/>
            <person name="Wolff H."/>
            <person name="Djahanschiri B."/>
            <person name="Grundmann F."/>
            <person name="Kronenwerth M."/>
            <person name="Shi Y.M."/>
            <person name="Simonyi S."/>
            <person name="Grun P."/>
            <person name="Shapiro-Ilan D."/>
            <person name="Pidot S.J."/>
            <person name="Stinear T.P."/>
            <person name="Ebersberger I."/>
            <person name="Bode H.B."/>
        </authorList>
    </citation>
    <scope>NUCLEOTIDE SEQUENCE [LARGE SCALE GENOMIC DNA]</scope>
    <source>
        <strain evidence="7 8">DSM 16342</strain>
    </source>
</reference>
<comment type="caution">
    <text evidence="7">The sequence shown here is derived from an EMBL/GenBank/DDBJ whole genome shotgun (WGS) entry which is preliminary data.</text>
</comment>
<proteinExistence type="predicted"/>
<keyword evidence="2" id="KW-0800">Toxin</keyword>
<evidence type="ECO:0000256" key="2">
    <source>
        <dbReference type="ARBA" id="ARBA00022656"/>
    </source>
</evidence>
<protein>
    <submittedName>
        <fullName evidence="7">ShlA/HecA/FhaA exofamily protein</fullName>
    </submittedName>
</protein>
<comment type="subcellular location">
    <subcellularLocation>
        <location evidence="1">Target cell</location>
        <location evidence="1">Target cell cytoplasm</location>
    </subcellularLocation>
</comment>
<dbReference type="EMBL" id="NIBS01000038">
    <property type="protein sequence ID" value="PHM23416.1"/>
    <property type="molecule type" value="Genomic_DNA"/>
</dbReference>